<name>A0A6P1NMK9_9MICC</name>
<dbReference type="InterPro" id="IPR012349">
    <property type="entry name" value="Split_barrel_FMN-bd"/>
</dbReference>
<evidence type="ECO:0000313" key="2">
    <source>
        <dbReference type="EMBL" id="QHK21895.1"/>
    </source>
</evidence>
<dbReference type="Proteomes" id="UP000464186">
    <property type="component" value="Chromosome"/>
</dbReference>
<feature type="region of interest" description="Disordered" evidence="1">
    <location>
        <begin position="196"/>
        <end position="222"/>
    </location>
</feature>
<evidence type="ECO:0000313" key="3">
    <source>
        <dbReference type="Proteomes" id="UP000464186"/>
    </source>
</evidence>
<dbReference type="EMBL" id="CP047898">
    <property type="protein sequence ID" value="QHK21895.1"/>
    <property type="molecule type" value="Genomic_DNA"/>
</dbReference>
<evidence type="ECO:0000256" key="1">
    <source>
        <dbReference type="SAM" id="MobiDB-lite"/>
    </source>
</evidence>
<dbReference type="InterPro" id="IPR007396">
    <property type="entry name" value="TR_PAI2-type"/>
</dbReference>
<dbReference type="PANTHER" id="PTHR35802">
    <property type="entry name" value="PROTEASE SYNTHASE AND SPORULATION PROTEIN PAI 2"/>
    <property type="match status" value="1"/>
</dbReference>
<dbReference type="KEGG" id="psey:GU243_21990"/>
<dbReference type="AlphaFoldDB" id="A0A6P1NMK9"/>
<gene>
    <name evidence="2" type="ORF">GU243_21990</name>
</gene>
<dbReference type="Gene3D" id="2.30.110.10">
    <property type="entry name" value="Electron Transport, Fmn-binding Protein, Chain A"/>
    <property type="match status" value="1"/>
</dbReference>
<keyword evidence="3" id="KW-1185">Reference proteome</keyword>
<dbReference type="PIRSF" id="PIRSF010372">
    <property type="entry name" value="PaiB"/>
    <property type="match status" value="1"/>
</dbReference>
<accession>A0A6P1NMK9</accession>
<sequence>MYTPAHFEAGPEAIRELLTRPGAANLVTMTSAGLLATLLPFVYDPSVGEHGAVHTHVARNNPQWSEPAFGESMMIIQGADAYISPSWYASKAEHGRVVPTWNYSTAHVYGHLVIHDDAAWLAGQVRRLTTVNETAFEHPWSVDDAPERYIAGQLRAIVGIELVITRIEAKTKLSQNRSAADVDGVIGGLSARGHADSAADVERARPGALPETAQRPTSASLASHRPCASSASYAWALALARARLA</sequence>
<proteinExistence type="predicted"/>
<organism evidence="2 3">
    <name type="scientific">Pseudarthrobacter psychrotolerans</name>
    <dbReference type="NCBI Taxonomy" id="2697569"/>
    <lineage>
        <taxon>Bacteria</taxon>
        <taxon>Bacillati</taxon>
        <taxon>Actinomycetota</taxon>
        <taxon>Actinomycetes</taxon>
        <taxon>Micrococcales</taxon>
        <taxon>Micrococcaceae</taxon>
        <taxon>Pseudarthrobacter</taxon>
    </lineage>
</organism>
<dbReference type="SUPFAM" id="SSF50475">
    <property type="entry name" value="FMN-binding split barrel"/>
    <property type="match status" value="1"/>
</dbReference>
<dbReference type="PANTHER" id="PTHR35802:SF1">
    <property type="entry name" value="PROTEASE SYNTHASE AND SPORULATION PROTEIN PAI 2"/>
    <property type="match status" value="1"/>
</dbReference>
<protein>
    <submittedName>
        <fullName evidence="2">FMN-binding negative transcriptional regulator</fullName>
    </submittedName>
</protein>
<reference evidence="2 3" key="1">
    <citation type="submission" date="2020-01" db="EMBL/GenBank/DDBJ databases">
        <title>Pseudarthrobacter psychrotolerans sp. nov., isolated from antarctic soil.</title>
        <authorList>
            <person name="Shin Y."/>
            <person name="Park W."/>
        </authorList>
    </citation>
    <scope>NUCLEOTIDE SEQUENCE [LARGE SCALE GENOMIC DNA]</scope>
    <source>
        <strain evidence="2 3">YJ56</strain>
    </source>
</reference>
<dbReference type="Pfam" id="PF04299">
    <property type="entry name" value="FMN_bind_2"/>
    <property type="match status" value="1"/>
</dbReference>
<feature type="compositionally biased region" description="Basic and acidic residues" evidence="1">
    <location>
        <begin position="196"/>
        <end position="205"/>
    </location>
</feature>